<dbReference type="InterPro" id="IPR032477">
    <property type="entry name" value="Glyco_hydro_64"/>
</dbReference>
<dbReference type="PANTHER" id="PTHR38165">
    <property type="match status" value="1"/>
</dbReference>
<proteinExistence type="predicted"/>
<dbReference type="CDD" id="cd09220">
    <property type="entry name" value="GH64-GluB-like"/>
    <property type="match status" value="1"/>
</dbReference>
<evidence type="ECO:0000313" key="3">
    <source>
        <dbReference type="Proteomes" id="UP000813444"/>
    </source>
</evidence>
<accession>A0A8K0SMW8</accession>
<dbReference type="Gene3D" id="2.60.110.10">
    <property type="entry name" value="Thaumatin"/>
    <property type="match status" value="1"/>
</dbReference>
<dbReference type="Pfam" id="PF16483">
    <property type="entry name" value="Glyco_hydro_64"/>
    <property type="match status" value="1"/>
</dbReference>
<comment type="caution">
    <text evidence="2">The sequence shown here is derived from an EMBL/GenBank/DDBJ whole genome shotgun (WGS) entry which is preliminary data.</text>
</comment>
<feature type="domain" description="GH64" evidence="1">
    <location>
        <begin position="1"/>
        <end position="357"/>
    </location>
</feature>
<organism evidence="2 3">
    <name type="scientific">Stachybotrys elegans</name>
    <dbReference type="NCBI Taxonomy" id="80388"/>
    <lineage>
        <taxon>Eukaryota</taxon>
        <taxon>Fungi</taxon>
        <taxon>Dikarya</taxon>
        <taxon>Ascomycota</taxon>
        <taxon>Pezizomycotina</taxon>
        <taxon>Sordariomycetes</taxon>
        <taxon>Hypocreomycetidae</taxon>
        <taxon>Hypocreales</taxon>
        <taxon>Stachybotryaceae</taxon>
        <taxon>Stachybotrys</taxon>
    </lineage>
</organism>
<dbReference type="OrthoDB" id="5290283at2759"/>
<dbReference type="EMBL" id="JAGPNK010000009">
    <property type="protein sequence ID" value="KAH7313281.1"/>
    <property type="molecule type" value="Genomic_DNA"/>
</dbReference>
<keyword evidence="3" id="KW-1185">Reference proteome</keyword>
<reference evidence="2" key="1">
    <citation type="journal article" date="2021" name="Nat. Commun.">
        <title>Genetic determinants of endophytism in the Arabidopsis root mycobiome.</title>
        <authorList>
            <person name="Mesny F."/>
            <person name="Miyauchi S."/>
            <person name="Thiergart T."/>
            <person name="Pickel B."/>
            <person name="Atanasova L."/>
            <person name="Karlsson M."/>
            <person name="Huettel B."/>
            <person name="Barry K.W."/>
            <person name="Haridas S."/>
            <person name="Chen C."/>
            <person name="Bauer D."/>
            <person name="Andreopoulos W."/>
            <person name="Pangilinan J."/>
            <person name="LaButti K."/>
            <person name="Riley R."/>
            <person name="Lipzen A."/>
            <person name="Clum A."/>
            <person name="Drula E."/>
            <person name="Henrissat B."/>
            <person name="Kohler A."/>
            <person name="Grigoriev I.V."/>
            <person name="Martin F.M."/>
            <person name="Hacquard S."/>
        </authorList>
    </citation>
    <scope>NUCLEOTIDE SEQUENCE</scope>
    <source>
        <strain evidence="2">MPI-CAGE-CH-0235</strain>
    </source>
</reference>
<dbReference type="AlphaFoldDB" id="A0A8K0SMW8"/>
<dbReference type="PANTHER" id="PTHR38165:SF1">
    <property type="entry name" value="GLUCANASE B"/>
    <property type="match status" value="1"/>
</dbReference>
<dbReference type="PROSITE" id="PS52006">
    <property type="entry name" value="GH64"/>
    <property type="match status" value="1"/>
</dbReference>
<dbReference type="InterPro" id="IPR037398">
    <property type="entry name" value="Glyco_hydro_64_fam"/>
</dbReference>
<dbReference type="Proteomes" id="UP000813444">
    <property type="component" value="Unassembled WGS sequence"/>
</dbReference>
<dbReference type="InterPro" id="IPR042517">
    <property type="entry name" value="Glyco_hydro_64_N_2"/>
</dbReference>
<evidence type="ECO:0000259" key="1">
    <source>
        <dbReference type="PROSITE" id="PS52006"/>
    </source>
</evidence>
<dbReference type="Gene3D" id="3.30.920.50">
    <property type="entry name" value="Beta-1,3-glucanase, C-terminal domain"/>
    <property type="match status" value="1"/>
</dbReference>
<sequence>MDTFSVVLENKTKSSTLYAHVTGTGSEGLVMLQADGKTLYHPTSPSKTLQPPGADIAIKVGGPGESKTLTVPRISGGRIWFCEEKPLTFLVNPGPALVEPSATNPADPNYELDWSFCEFTYNQAELYVNVSYVDFVSAPISLKLETESGAVKSVPGLPAGALETVSAKLQEQGQRDGAGWEKLVIRSKDGSRILRALSPNSGAVLKPGLFDGYYQAYVDEVWSKYGGEELRVNSQFKWGDASGRVRGDGLLTFDDVGSFSKPSARDIFSCSTGPFAAGPGVSEHMLNIGARLAAAFNRSTLLVNTEQPEGERIAQYYREPVTNHYARICHETSIESRGYAFPYDDVGSSSAADQSGFINDPKPKVLTVAVGAPL</sequence>
<gene>
    <name evidence="2" type="ORF">B0I35DRAFT_451894</name>
</gene>
<dbReference type="InterPro" id="IPR037176">
    <property type="entry name" value="Osmotin/thaumatin-like_sf"/>
</dbReference>
<name>A0A8K0SMW8_9HYPO</name>
<protein>
    <submittedName>
        <fullName evidence="2">CBM6-containing protein</fullName>
    </submittedName>
</protein>
<evidence type="ECO:0000313" key="2">
    <source>
        <dbReference type="EMBL" id="KAH7313281.1"/>
    </source>
</evidence>